<comment type="caution">
    <text evidence="1">The sequence shown here is derived from an EMBL/GenBank/DDBJ whole genome shotgun (WGS) entry which is preliminary data.</text>
</comment>
<reference evidence="1 2" key="1">
    <citation type="submission" date="2021-06" db="EMBL/GenBank/DDBJ databases">
        <title>Caerostris extrusa draft genome.</title>
        <authorList>
            <person name="Kono N."/>
            <person name="Arakawa K."/>
        </authorList>
    </citation>
    <scope>NUCLEOTIDE SEQUENCE [LARGE SCALE GENOMIC DNA]</scope>
</reference>
<protein>
    <submittedName>
        <fullName evidence="1">Uncharacterized protein</fullName>
    </submittedName>
</protein>
<evidence type="ECO:0000313" key="1">
    <source>
        <dbReference type="EMBL" id="GIY51143.1"/>
    </source>
</evidence>
<keyword evidence="2" id="KW-1185">Reference proteome</keyword>
<evidence type="ECO:0000313" key="2">
    <source>
        <dbReference type="Proteomes" id="UP001054945"/>
    </source>
</evidence>
<proteinExistence type="predicted"/>
<dbReference type="Proteomes" id="UP001054945">
    <property type="component" value="Unassembled WGS sequence"/>
</dbReference>
<name>A0AAV4U054_CAEEX</name>
<accession>A0AAV4U054</accession>
<organism evidence="1 2">
    <name type="scientific">Caerostris extrusa</name>
    <name type="common">Bark spider</name>
    <name type="synonym">Caerostris bankana</name>
    <dbReference type="NCBI Taxonomy" id="172846"/>
    <lineage>
        <taxon>Eukaryota</taxon>
        <taxon>Metazoa</taxon>
        <taxon>Ecdysozoa</taxon>
        <taxon>Arthropoda</taxon>
        <taxon>Chelicerata</taxon>
        <taxon>Arachnida</taxon>
        <taxon>Araneae</taxon>
        <taxon>Araneomorphae</taxon>
        <taxon>Entelegynae</taxon>
        <taxon>Araneoidea</taxon>
        <taxon>Araneidae</taxon>
        <taxon>Caerostris</taxon>
    </lineage>
</organism>
<gene>
    <name evidence="1" type="ORF">CEXT_684721</name>
</gene>
<sequence length="91" mass="10616">MKSYQILIINFVGGNKGYKEKLKISFGGRREFVGTNYTDLDGNVARNEENQHRLNYRAQDESEVDYELLLSEELKKRGLNRFSSSKLPKRN</sequence>
<dbReference type="EMBL" id="BPLR01012074">
    <property type="protein sequence ID" value="GIY51143.1"/>
    <property type="molecule type" value="Genomic_DNA"/>
</dbReference>
<dbReference type="AlphaFoldDB" id="A0AAV4U054"/>